<gene>
    <name evidence="1" type="ORF">P171DRAFT_265174</name>
</gene>
<dbReference type="EMBL" id="MU001499">
    <property type="protein sequence ID" value="KAF2445403.1"/>
    <property type="molecule type" value="Genomic_DNA"/>
</dbReference>
<evidence type="ECO:0000313" key="2">
    <source>
        <dbReference type="Proteomes" id="UP000799764"/>
    </source>
</evidence>
<organism evidence="1 2">
    <name type="scientific">Karstenula rhodostoma CBS 690.94</name>
    <dbReference type="NCBI Taxonomy" id="1392251"/>
    <lineage>
        <taxon>Eukaryota</taxon>
        <taxon>Fungi</taxon>
        <taxon>Dikarya</taxon>
        <taxon>Ascomycota</taxon>
        <taxon>Pezizomycotina</taxon>
        <taxon>Dothideomycetes</taxon>
        <taxon>Pleosporomycetidae</taxon>
        <taxon>Pleosporales</taxon>
        <taxon>Massarineae</taxon>
        <taxon>Didymosphaeriaceae</taxon>
        <taxon>Karstenula</taxon>
    </lineage>
</organism>
<proteinExistence type="predicted"/>
<name>A0A9P4UDH9_9PLEO</name>
<reference evidence="1" key="1">
    <citation type="journal article" date="2020" name="Stud. Mycol.">
        <title>101 Dothideomycetes genomes: a test case for predicting lifestyles and emergence of pathogens.</title>
        <authorList>
            <person name="Haridas S."/>
            <person name="Albert R."/>
            <person name="Binder M."/>
            <person name="Bloem J."/>
            <person name="Labutti K."/>
            <person name="Salamov A."/>
            <person name="Andreopoulos B."/>
            <person name="Baker S."/>
            <person name="Barry K."/>
            <person name="Bills G."/>
            <person name="Bluhm B."/>
            <person name="Cannon C."/>
            <person name="Castanera R."/>
            <person name="Culley D."/>
            <person name="Daum C."/>
            <person name="Ezra D."/>
            <person name="Gonzalez J."/>
            <person name="Henrissat B."/>
            <person name="Kuo A."/>
            <person name="Liang C."/>
            <person name="Lipzen A."/>
            <person name="Lutzoni F."/>
            <person name="Magnuson J."/>
            <person name="Mondo S."/>
            <person name="Nolan M."/>
            <person name="Ohm R."/>
            <person name="Pangilinan J."/>
            <person name="Park H.-J."/>
            <person name="Ramirez L."/>
            <person name="Alfaro M."/>
            <person name="Sun H."/>
            <person name="Tritt A."/>
            <person name="Yoshinaga Y."/>
            <person name="Zwiers L.-H."/>
            <person name="Turgeon B."/>
            <person name="Goodwin S."/>
            <person name="Spatafora J."/>
            <person name="Crous P."/>
            <person name="Grigoriev I."/>
        </authorList>
    </citation>
    <scope>NUCLEOTIDE SEQUENCE</scope>
    <source>
        <strain evidence="1">CBS 690.94</strain>
    </source>
</reference>
<keyword evidence="2" id="KW-1185">Reference proteome</keyword>
<dbReference type="Proteomes" id="UP000799764">
    <property type="component" value="Unassembled WGS sequence"/>
</dbReference>
<accession>A0A9P4UDH9</accession>
<evidence type="ECO:0000313" key="1">
    <source>
        <dbReference type="EMBL" id="KAF2445403.1"/>
    </source>
</evidence>
<comment type="caution">
    <text evidence="1">The sequence shown here is derived from an EMBL/GenBank/DDBJ whole genome shotgun (WGS) entry which is preliminary data.</text>
</comment>
<sequence length="51" mass="5774">MVVRTIVQPAPNDVHPTRYSPIDDCHFLIPILLASASPYFNIPVPEHIIHK</sequence>
<dbReference type="AlphaFoldDB" id="A0A9P4UDH9"/>
<protein>
    <submittedName>
        <fullName evidence="1">Uncharacterized protein</fullName>
    </submittedName>
</protein>